<feature type="compositionally biased region" description="Polar residues" evidence="1">
    <location>
        <begin position="198"/>
        <end position="208"/>
    </location>
</feature>
<protein>
    <submittedName>
        <fullName evidence="2">Uncharacterized protein</fullName>
    </submittedName>
</protein>
<evidence type="ECO:0000313" key="2">
    <source>
        <dbReference type="EMBL" id="KAF5843213.1"/>
    </source>
</evidence>
<evidence type="ECO:0000313" key="3">
    <source>
        <dbReference type="Proteomes" id="UP000815325"/>
    </source>
</evidence>
<organism evidence="2 3">
    <name type="scientific">Dunaliella salina</name>
    <name type="common">Green alga</name>
    <name type="synonym">Protococcus salinus</name>
    <dbReference type="NCBI Taxonomy" id="3046"/>
    <lineage>
        <taxon>Eukaryota</taxon>
        <taxon>Viridiplantae</taxon>
        <taxon>Chlorophyta</taxon>
        <taxon>core chlorophytes</taxon>
        <taxon>Chlorophyceae</taxon>
        <taxon>CS clade</taxon>
        <taxon>Chlamydomonadales</taxon>
        <taxon>Dunaliellaceae</taxon>
        <taxon>Dunaliella</taxon>
    </lineage>
</organism>
<evidence type="ECO:0000256" key="1">
    <source>
        <dbReference type="SAM" id="MobiDB-lite"/>
    </source>
</evidence>
<reference evidence="2" key="1">
    <citation type="submission" date="2017-08" db="EMBL/GenBank/DDBJ databases">
        <authorList>
            <person name="Polle J.E."/>
            <person name="Barry K."/>
            <person name="Cushman J."/>
            <person name="Schmutz J."/>
            <person name="Tran D."/>
            <person name="Hathwaick L.T."/>
            <person name="Yim W.C."/>
            <person name="Jenkins J."/>
            <person name="Mckie-Krisberg Z.M."/>
            <person name="Prochnik S."/>
            <person name="Lindquist E."/>
            <person name="Dockter R.B."/>
            <person name="Adam C."/>
            <person name="Molina H."/>
            <person name="Bunkerborg J."/>
            <person name="Jin E."/>
            <person name="Buchheim M."/>
            <person name="Magnuson J."/>
        </authorList>
    </citation>
    <scope>NUCLEOTIDE SEQUENCE</scope>
    <source>
        <strain evidence="2">CCAP 19/18</strain>
    </source>
</reference>
<keyword evidence="3" id="KW-1185">Reference proteome</keyword>
<feature type="region of interest" description="Disordered" evidence="1">
    <location>
        <begin position="154"/>
        <end position="227"/>
    </location>
</feature>
<feature type="compositionally biased region" description="Polar residues" evidence="1">
    <location>
        <begin position="155"/>
        <end position="170"/>
    </location>
</feature>
<gene>
    <name evidence="2" type="ORF">DUNSADRAFT_889</name>
</gene>
<feature type="compositionally biased region" description="Basic residues" evidence="1">
    <location>
        <begin position="180"/>
        <end position="195"/>
    </location>
</feature>
<accession>A0ABQ7H8M8</accession>
<comment type="caution">
    <text evidence="2">The sequence shown here is derived from an EMBL/GenBank/DDBJ whole genome shotgun (WGS) entry which is preliminary data.</text>
</comment>
<proteinExistence type="predicted"/>
<sequence length="227" mass="25041">MKQPIQRKKLSVNIKARNDAYKTLASRLQDSVYEMGQQMPEVNGLFLLNSGVSAQFKGFQTVAEQGKVDALMPLLKELHHPDAQERKRGAAKLVDILKGVRSGSAQEADTPQEHISAAIQHLEKAVHGVVRVPQGQLTAVSAALGKVREAESVVQAMQQDPIHSQSQTHPSGGRKGPNVMHRRRRGSQARSHHGRPQPSDQLFEQPSEQVHHMPGVGNWENAFSIMK</sequence>
<dbReference type="Proteomes" id="UP000815325">
    <property type="component" value="Unassembled WGS sequence"/>
</dbReference>
<dbReference type="EMBL" id="MU069446">
    <property type="protein sequence ID" value="KAF5843213.1"/>
    <property type="molecule type" value="Genomic_DNA"/>
</dbReference>
<name>A0ABQ7H8M8_DUNSA</name>